<feature type="transmembrane region" description="Helical" evidence="1">
    <location>
        <begin position="32"/>
        <end position="50"/>
    </location>
</feature>
<evidence type="ECO:0000313" key="3">
    <source>
        <dbReference type="Proteomes" id="UP000701853"/>
    </source>
</evidence>
<proteinExistence type="predicted"/>
<organism evidence="2 3">
    <name type="scientific">Gossypium anomalum</name>
    <dbReference type="NCBI Taxonomy" id="47600"/>
    <lineage>
        <taxon>Eukaryota</taxon>
        <taxon>Viridiplantae</taxon>
        <taxon>Streptophyta</taxon>
        <taxon>Embryophyta</taxon>
        <taxon>Tracheophyta</taxon>
        <taxon>Spermatophyta</taxon>
        <taxon>Magnoliopsida</taxon>
        <taxon>eudicotyledons</taxon>
        <taxon>Gunneridae</taxon>
        <taxon>Pentapetalae</taxon>
        <taxon>rosids</taxon>
        <taxon>malvids</taxon>
        <taxon>Malvales</taxon>
        <taxon>Malvaceae</taxon>
        <taxon>Malvoideae</taxon>
        <taxon>Gossypium</taxon>
    </lineage>
</organism>
<protein>
    <submittedName>
        <fullName evidence="2">Uncharacterized protein</fullName>
    </submittedName>
</protein>
<keyword evidence="1" id="KW-0472">Membrane</keyword>
<dbReference type="Proteomes" id="UP000701853">
    <property type="component" value="Chromosome 1"/>
</dbReference>
<reference evidence="2 3" key="1">
    <citation type="journal article" date="2021" name="bioRxiv">
        <title>The Gossypium anomalum genome as a resource for cotton improvement and evolutionary analysis of hybrid incompatibility.</title>
        <authorList>
            <person name="Grover C.E."/>
            <person name="Yuan D."/>
            <person name="Arick M.A."/>
            <person name="Miller E.R."/>
            <person name="Hu G."/>
            <person name="Peterson D.G."/>
            <person name="Wendel J.F."/>
            <person name="Udall J.A."/>
        </authorList>
    </citation>
    <scope>NUCLEOTIDE SEQUENCE [LARGE SCALE GENOMIC DNA]</scope>
    <source>
        <strain evidence="2">JFW-Udall</strain>
        <tissue evidence="2">Leaf</tissue>
    </source>
</reference>
<comment type="caution">
    <text evidence="2">The sequence shown here is derived from an EMBL/GenBank/DDBJ whole genome shotgun (WGS) entry which is preliminary data.</text>
</comment>
<name>A0A8J5ZBD1_9ROSI</name>
<keyword evidence="1" id="KW-0812">Transmembrane</keyword>
<dbReference type="EMBL" id="JAHUZN010000001">
    <property type="protein sequence ID" value="KAG8503771.1"/>
    <property type="molecule type" value="Genomic_DNA"/>
</dbReference>
<accession>A0A8J5ZBD1</accession>
<evidence type="ECO:0000256" key="1">
    <source>
        <dbReference type="SAM" id="Phobius"/>
    </source>
</evidence>
<keyword evidence="1" id="KW-1133">Transmembrane helix</keyword>
<evidence type="ECO:0000313" key="2">
    <source>
        <dbReference type="EMBL" id="KAG8503771.1"/>
    </source>
</evidence>
<keyword evidence="3" id="KW-1185">Reference proteome</keyword>
<dbReference type="AlphaFoldDB" id="A0A8J5ZBD1"/>
<gene>
    <name evidence="2" type="ORF">CXB51_001770</name>
</gene>
<sequence>MRFPPFVLISFIAKNRVFTFFACDYIVEYKSLLFATVSVLFLLFLFLLCLQVHGGSTGEETGHFGARKQLSGVVRAEGAHERGVPLKDELGLD</sequence>